<reference evidence="2 3" key="1">
    <citation type="journal article" date="2024" name="Nat. Commun.">
        <title>Phylogenomics reveals the evolutionary origins of lichenization in chlorophyte algae.</title>
        <authorList>
            <person name="Puginier C."/>
            <person name="Libourel C."/>
            <person name="Otte J."/>
            <person name="Skaloud P."/>
            <person name="Haon M."/>
            <person name="Grisel S."/>
            <person name="Petersen M."/>
            <person name="Berrin J.G."/>
            <person name="Delaux P.M."/>
            <person name="Dal Grande F."/>
            <person name="Keller J."/>
        </authorList>
    </citation>
    <scope>NUCLEOTIDE SEQUENCE [LARGE SCALE GENOMIC DNA]</scope>
    <source>
        <strain evidence="2 3">SAG 2523</strain>
    </source>
</reference>
<keyword evidence="1" id="KW-1133">Transmembrane helix</keyword>
<feature type="transmembrane region" description="Helical" evidence="1">
    <location>
        <begin position="95"/>
        <end position="116"/>
    </location>
</feature>
<keyword evidence="1" id="KW-0812">Transmembrane</keyword>
<feature type="transmembrane region" description="Helical" evidence="1">
    <location>
        <begin position="192"/>
        <end position="212"/>
    </location>
</feature>
<evidence type="ECO:0000313" key="3">
    <source>
        <dbReference type="Proteomes" id="UP001485043"/>
    </source>
</evidence>
<evidence type="ECO:0000313" key="2">
    <source>
        <dbReference type="EMBL" id="KAK9866743.1"/>
    </source>
</evidence>
<feature type="transmembrane region" description="Helical" evidence="1">
    <location>
        <begin position="159"/>
        <end position="180"/>
    </location>
</feature>
<organism evidence="2 3">
    <name type="scientific">Apatococcus fuscideae</name>
    <dbReference type="NCBI Taxonomy" id="2026836"/>
    <lineage>
        <taxon>Eukaryota</taxon>
        <taxon>Viridiplantae</taxon>
        <taxon>Chlorophyta</taxon>
        <taxon>core chlorophytes</taxon>
        <taxon>Trebouxiophyceae</taxon>
        <taxon>Chlorellales</taxon>
        <taxon>Chlorellaceae</taxon>
        <taxon>Apatococcus</taxon>
    </lineage>
</organism>
<name>A0AAW1TD55_9CHLO</name>
<gene>
    <name evidence="2" type="ORF">WJX84_011639</name>
</gene>
<dbReference type="AlphaFoldDB" id="A0AAW1TD55"/>
<dbReference type="Proteomes" id="UP001485043">
    <property type="component" value="Unassembled WGS sequence"/>
</dbReference>
<proteinExistence type="predicted"/>
<evidence type="ECO:0000256" key="1">
    <source>
        <dbReference type="SAM" id="Phobius"/>
    </source>
</evidence>
<keyword evidence="1" id="KW-0472">Membrane</keyword>
<sequence>MRPLQVRVQPAPQVTAKNLQHLPRPGDPEYPWTAAQHDVIVQAPAAVSIDIKKGQSDQGNNLETAGSKQPLLPQGSCAIWESEASSNTPYEKVKFLTVVFGGLATCFLIVGVHNILSKRYVFYKLLQHKLVIIFEHRPPKKVFGCSTPAWLPREIFDPAFIMMILLALSGGAVGLSVFSWQKHKYHELRWPQLGGALGALIAAGMTMSAYFLKCQFYLYLIPLSAVLEGKGFQKGTEELPKDPNDNAKRSKLWIDDLTCVREADFRRFLVAYNVHQKLLKSPDGHLHAYPEDAGLPPSSKPYAIMAHILRKDCTANASRWGELTPPESFGPAKLQWKWQHEWFFYSSACQDETGHDEDEEGYAGKLWDSTVASLAKVKVCCCCKVLEKQSAIATTFMVILLILIMASGYGTFSSLKSSTHS</sequence>
<accession>A0AAW1TD55</accession>
<protein>
    <submittedName>
        <fullName evidence="2">Uncharacterized protein</fullName>
    </submittedName>
</protein>
<dbReference type="EMBL" id="JALJOV010000137">
    <property type="protein sequence ID" value="KAK9866743.1"/>
    <property type="molecule type" value="Genomic_DNA"/>
</dbReference>
<feature type="transmembrane region" description="Helical" evidence="1">
    <location>
        <begin position="391"/>
        <end position="412"/>
    </location>
</feature>
<keyword evidence="3" id="KW-1185">Reference proteome</keyword>
<comment type="caution">
    <text evidence="2">The sequence shown here is derived from an EMBL/GenBank/DDBJ whole genome shotgun (WGS) entry which is preliminary data.</text>
</comment>